<evidence type="ECO:0000313" key="6">
    <source>
        <dbReference type="Proteomes" id="UP001497472"/>
    </source>
</evidence>
<dbReference type="EMBL" id="CAVLEF010000203">
    <property type="protein sequence ID" value="CAK1553074.1"/>
    <property type="molecule type" value="Genomic_DNA"/>
</dbReference>
<dbReference type="InterPro" id="IPR032675">
    <property type="entry name" value="LRR_dom_sf"/>
</dbReference>
<protein>
    <recommendedName>
        <fullName evidence="7">Chaoptin</fullName>
    </recommendedName>
</protein>
<gene>
    <name evidence="5" type="ORF">LNINA_LOCUS12093</name>
</gene>
<dbReference type="InterPro" id="IPR050328">
    <property type="entry name" value="Dev_Immune_Receptor"/>
</dbReference>
<dbReference type="GO" id="GO:0031012">
    <property type="term" value="C:extracellular matrix"/>
    <property type="evidence" value="ECO:0007669"/>
    <property type="project" value="TreeGrafter"/>
</dbReference>
<dbReference type="SMART" id="SM00365">
    <property type="entry name" value="LRR_SD22"/>
    <property type="match status" value="11"/>
</dbReference>
<reference evidence="5 6" key="1">
    <citation type="submission" date="2023-11" db="EMBL/GenBank/DDBJ databases">
        <authorList>
            <person name="Okamura Y."/>
        </authorList>
    </citation>
    <scope>NUCLEOTIDE SEQUENCE [LARGE SCALE GENOMIC DNA]</scope>
</reference>
<dbReference type="Pfam" id="PF13855">
    <property type="entry name" value="LRR_8"/>
    <property type="match status" value="8"/>
</dbReference>
<dbReference type="InterPro" id="IPR003591">
    <property type="entry name" value="Leu-rich_rpt_typical-subtyp"/>
</dbReference>
<keyword evidence="1" id="KW-0433">Leucine-rich repeat</keyword>
<dbReference type="InterPro" id="IPR001611">
    <property type="entry name" value="Leu-rich_rpt"/>
</dbReference>
<evidence type="ECO:0000313" key="5">
    <source>
        <dbReference type="EMBL" id="CAK1553074.1"/>
    </source>
</evidence>
<keyword evidence="4" id="KW-0472">Membrane</keyword>
<dbReference type="PRINTS" id="PR00019">
    <property type="entry name" value="LEURICHRPT"/>
</dbReference>
<dbReference type="GO" id="GO:0005615">
    <property type="term" value="C:extracellular space"/>
    <property type="evidence" value="ECO:0007669"/>
    <property type="project" value="TreeGrafter"/>
</dbReference>
<dbReference type="PANTHER" id="PTHR24373">
    <property type="entry name" value="SLIT RELATED LEUCINE-RICH REPEAT NEURONAL PROTEIN"/>
    <property type="match status" value="1"/>
</dbReference>
<evidence type="ECO:0000256" key="2">
    <source>
        <dbReference type="ARBA" id="ARBA00022729"/>
    </source>
</evidence>
<evidence type="ECO:0000256" key="1">
    <source>
        <dbReference type="ARBA" id="ARBA00022614"/>
    </source>
</evidence>
<keyword evidence="3" id="KW-0677">Repeat</keyword>
<dbReference type="PROSITE" id="PS51450">
    <property type="entry name" value="LRR"/>
    <property type="match status" value="5"/>
</dbReference>
<dbReference type="Proteomes" id="UP001497472">
    <property type="component" value="Unassembled WGS sequence"/>
</dbReference>
<dbReference type="AlphaFoldDB" id="A0AAV1JUS1"/>
<keyword evidence="4" id="KW-0812">Transmembrane</keyword>
<organism evidence="5 6">
    <name type="scientific">Leptosia nina</name>
    <dbReference type="NCBI Taxonomy" id="320188"/>
    <lineage>
        <taxon>Eukaryota</taxon>
        <taxon>Metazoa</taxon>
        <taxon>Ecdysozoa</taxon>
        <taxon>Arthropoda</taxon>
        <taxon>Hexapoda</taxon>
        <taxon>Insecta</taxon>
        <taxon>Pterygota</taxon>
        <taxon>Neoptera</taxon>
        <taxon>Endopterygota</taxon>
        <taxon>Lepidoptera</taxon>
        <taxon>Glossata</taxon>
        <taxon>Ditrysia</taxon>
        <taxon>Papilionoidea</taxon>
        <taxon>Pieridae</taxon>
        <taxon>Pierinae</taxon>
        <taxon>Leptosia</taxon>
    </lineage>
</organism>
<dbReference type="Gene3D" id="3.80.10.10">
    <property type="entry name" value="Ribonuclease Inhibitor"/>
    <property type="match status" value="7"/>
</dbReference>
<keyword evidence="6" id="KW-1185">Reference proteome</keyword>
<dbReference type="SMART" id="SM00369">
    <property type="entry name" value="LRR_TYP"/>
    <property type="match status" value="20"/>
</dbReference>
<evidence type="ECO:0008006" key="7">
    <source>
        <dbReference type="Google" id="ProtNLM"/>
    </source>
</evidence>
<comment type="caution">
    <text evidence="5">The sequence shown here is derived from an EMBL/GenBank/DDBJ whole genome shotgun (WGS) entry which is preliminary data.</text>
</comment>
<sequence length="1028" mass="115922">MQDQSRETPKTQSQAAQYLLNEVVIALDLSENDYNDLPRLALMSKLRTLNISHNRLSTMKLSTENSFPDLEEIDVSYNNINDIIVGDNENAISNLLKLNISHNRLSELKDAILIEVRSLEVLDLSHNEISALSFNSFEGIKNLLYLNIAYNKLKAINNSFLRFTKLKFLYINNNELQCIKVNEFSNLNQLHEIDLSNNAITVIEKGTFVNMFNIVKINLKNNLIQYLEPRMFLSANALDYVDVSINEIQALPKFIFKGKNVTFFDVSRNQLEGALIKGIFEGLTGILELDLSHQSVTSIEDYAFVGLNMVESLLLNGNEIRNISNKSFYSLRNLKRLDISNNKIVSLNFDLDELLKLELFSIKNNFIKLIPEGYFDGLYVLLVLDLSNNNISKVSSHCFSSLNELVDFDIGKNPLTEALEDNTFLGLNSLPVLDISCTALTTIKNDSFNEMITLHTLNISHSNLNIINYNSFKNTGSITILDLSHNHLESFNINSSTLANLQMLYLHNNRITITVPDIINKLTTLHTINLSYNEIKMLNNGTFYDLKELEYLDLSNNRDMQFNSSLSVLNKLKELYLSGICKTPNFEQFLNSEITDLDISQANISNVTSLKLSNLRELKILILNNNVIEKLELGALNNLSRLETLDLSHNKLMFIQPSVFKYNSYLTALNLSHNRLTTLSFGIFLGLFALNELDVSYNQLEDLHTDTFYGIPSLRTLIIDFNKVRKISVDDFSLYLSVLSIGGNPLPCNNIVKLKNKHIISTITALKLEYSSYENIDGITCLGAGSIKLTPQSLNGTDNILSDIRNILLDISSKDAHEDKVANNHNSDTNFSTQLGSLLESLNRTIKIETQEAIREGNISNTMLISAFKETFKHAVDEIVHENNVGNSLLERILRMIVAINTTPLPVLKDNSTNGDILPYIARIKQEFDNTLTLEKEKILSEVAGKISDINKKVDGISTAKPLTEKAASQEIKHGPSSSLFTEVCVALTLVIVLCFVMFQIYKHIILPPRRTSYSTQQIADAMENSNL</sequence>
<evidence type="ECO:0000256" key="4">
    <source>
        <dbReference type="SAM" id="Phobius"/>
    </source>
</evidence>
<accession>A0AAV1JUS1</accession>
<keyword evidence="2" id="KW-0732">Signal</keyword>
<proteinExistence type="predicted"/>
<keyword evidence="4" id="KW-1133">Transmembrane helix</keyword>
<dbReference type="SUPFAM" id="SSF52058">
    <property type="entry name" value="L domain-like"/>
    <property type="match status" value="3"/>
</dbReference>
<evidence type="ECO:0000256" key="3">
    <source>
        <dbReference type="ARBA" id="ARBA00022737"/>
    </source>
</evidence>
<feature type="transmembrane region" description="Helical" evidence="4">
    <location>
        <begin position="980"/>
        <end position="1002"/>
    </location>
</feature>
<name>A0AAV1JUS1_9NEOP</name>
<dbReference type="PANTHER" id="PTHR24373:SF275">
    <property type="entry name" value="TIR DOMAIN-CONTAINING PROTEIN"/>
    <property type="match status" value="1"/>
</dbReference>